<gene>
    <name evidence="3" type="primary">1010001I08Rik</name>
</gene>
<feature type="compositionally biased region" description="Basic and acidic residues" evidence="1">
    <location>
        <begin position="78"/>
        <end position="97"/>
    </location>
</feature>
<protein>
    <submittedName>
        <fullName evidence="2">Uncharacterized protein</fullName>
    </submittedName>
</protein>
<proteinExistence type="evidence at transcript level"/>
<evidence type="ECO:0000313" key="3">
    <source>
        <dbReference type="MGI" id="MGI:1915683"/>
    </source>
</evidence>
<dbReference type="AGR" id="MGI:1915683"/>
<reference evidence="2" key="3">
    <citation type="journal article" date="2000" name="Genome Res.">
        <title>RIKEN integrated sequence analysis (RISA) system--384-format sequencing pipeline with 384 multicapillary sequencer.</title>
        <authorList>
            <person name="Shibata K."/>
            <person name="Itoh M."/>
            <person name="Aizawa K."/>
            <person name="Nagaoka S."/>
            <person name="Sasaki N."/>
            <person name="Carninci P."/>
            <person name="Konno H."/>
            <person name="Akiyama J."/>
            <person name="Nishi K."/>
            <person name="Kitsunai T."/>
            <person name="Tashiro H."/>
            <person name="Itoh M."/>
            <person name="Sumi N."/>
            <person name="Ishii Y."/>
            <person name="Nakamura S."/>
            <person name="Hazama M."/>
            <person name="Nishine T."/>
            <person name="Harada A."/>
            <person name="Yamamoto R."/>
            <person name="Matsumoto H."/>
            <person name="Sakaguchi S."/>
            <person name="Ikegami T."/>
            <person name="Kashiwagi K."/>
            <person name="Fujiwake S."/>
            <person name="Inoue K."/>
            <person name="Togawa Y."/>
            <person name="Izawa M."/>
            <person name="Ohara E."/>
            <person name="Watahiki M."/>
            <person name="Yoneda Y."/>
            <person name="Ishikawa T."/>
            <person name="Ozawa K."/>
            <person name="Tanaka T."/>
            <person name="Matsuura S."/>
            <person name="Kawai J."/>
            <person name="Okazaki Y."/>
            <person name="Muramatsu M."/>
            <person name="Inoue Y."/>
            <person name="Kira A."/>
            <person name="Hayashizaki Y."/>
        </authorList>
    </citation>
    <scope>NUCLEOTIDE SEQUENCE</scope>
    <source>
        <strain evidence="2">C57BL/6J</strain>
        <tissue evidence="2">Heart</tissue>
    </source>
</reference>
<reference evidence="2" key="2">
    <citation type="journal article" date="2000" name="Genome Res.">
        <title>Normalization and subtraction of cap-trapper-selected cDNAs to prepare full-length cDNA libraries for rapid discovery of new genes.</title>
        <authorList>
            <person name="Carninci P."/>
            <person name="Shibata Y."/>
            <person name="Hayatsu N."/>
            <person name="Sugahara Y."/>
            <person name="Shibata K."/>
            <person name="Itoh M."/>
            <person name="Konno H."/>
            <person name="Okazaki Y."/>
            <person name="Muramatsu M."/>
            <person name="Hayashizaki Y."/>
        </authorList>
    </citation>
    <scope>NUCLEOTIDE SEQUENCE</scope>
    <source>
        <strain evidence="2">C57BL/6J</strain>
        <tissue evidence="2">Heart</tissue>
    </source>
</reference>
<feature type="region of interest" description="Disordered" evidence="1">
    <location>
        <begin position="51"/>
        <end position="105"/>
    </location>
</feature>
<reference evidence="2" key="7">
    <citation type="journal article" date="2005" name="Science">
        <title>The Transcriptional Landscape of the Mammalian Genome.</title>
        <authorList>
            <consortium name="The FANTOM Consortium"/>
            <consortium name="Riken Genome Exploration Research Group and Genome Science Group (Genome Network Project Core Group)"/>
        </authorList>
    </citation>
    <scope>NUCLEOTIDE SEQUENCE</scope>
    <source>
        <strain evidence="2">C57BL/6J</strain>
        <tissue evidence="2">Heart</tissue>
    </source>
</reference>
<evidence type="ECO:0000313" key="2">
    <source>
        <dbReference type="EMBL" id="BAB22583.1"/>
    </source>
</evidence>
<dbReference type="MGI" id="MGI:1915683">
    <property type="gene designation" value="1010001I08Rik"/>
</dbReference>
<evidence type="ECO:0000256" key="1">
    <source>
        <dbReference type="SAM" id="MobiDB-lite"/>
    </source>
</evidence>
<reference evidence="2" key="1">
    <citation type="journal article" date="1999" name="Methods Enzymol.">
        <title>High-efficiency full-length cDNA cloning.</title>
        <authorList>
            <person name="Carninci P."/>
            <person name="Hayashizaki Y."/>
        </authorList>
    </citation>
    <scope>NUCLEOTIDE SEQUENCE</scope>
    <source>
        <strain evidence="2">C57BL/6J</strain>
        <tissue evidence="2">Heart</tissue>
    </source>
</reference>
<reference evidence="2" key="4">
    <citation type="submission" date="2000-07" db="EMBL/GenBank/DDBJ databases">
        <authorList>
            <person name="Adachi J."/>
            <person name="Aizawa K."/>
            <person name="Akahira S."/>
            <person name="Akimura T."/>
            <person name="Arai A."/>
            <person name="Aono H."/>
            <person name="Arakawa T."/>
            <person name="Bono H."/>
            <person name="Carninci P."/>
            <person name="Fukuda S."/>
            <person name="Fukunishi Y."/>
            <person name="Furuno M."/>
            <person name="Hanagaki T."/>
            <person name="Hara A."/>
            <person name="Hayatsu N."/>
            <person name="Hiramoto K."/>
            <person name="Hiraoka T."/>
            <person name="Hori F."/>
            <person name="Imotani K."/>
            <person name="Ishii Y."/>
            <person name="Itoh M."/>
            <person name="Izawa M."/>
            <person name="Kasukawa T."/>
            <person name="Kato H."/>
            <person name="Kawai J."/>
            <person name="Kojima Y."/>
            <person name="Konno H."/>
            <person name="Kouda M."/>
            <person name="Koya S."/>
            <person name="Kurihara C."/>
            <person name="Matsuyama T."/>
            <person name="Miyazaki A."/>
            <person name="Nishi K."/>
            <person name="Nomura K."/>
            <person name="Numazaki R."/>
            <person name="Ohno M."/>
            <person name="Okazaki Y."/>
            <person name="Okido T."/>
            <person name="Owa C."/>
            <person name="Saito H."/>
            <person name="Saito R."/>
            <person name="Sakai C."/>
            <person name="Sakai K."/>
            <person name="Sano H."/>
            <person name="Sasaki D."/>
            <person name="Shibata K."/>
            <person name="Shibata Y."/>
            <person name="Shinagawa A."/>
            <person name="Shiraki T."/>
            <person name="Sogabe Y."/>
            <person name="Suzuki H."/>
            <person name="Tagami M."/>
            <person name="Tagawa A."/>
            <person name="Takahashi F."/>
            <person name="Tanaka T."/>
            <person name="Tejima Y."/>
            <person name="Toya T."/>
            <person name="Yamamura T."/>
            <person name="Yasunishi A."/>
            <person name="Yoshida K."/>
            <person name="Yoshino M."/>
            <person name="Muramatsu M."/>
            <person name="Hayashizaki Y."/>
        </authorList>
    </citation>
    <scope>NUCLEOTIDE SEQUENCE</scope>
    <source>
        <strain evidence="2">C57BL/6J</strain>
        <tissue evidence="2">Heart</tissue>
    </source>
</reference>
<reference evidence="2" key="6">
    <citation type="journal article" date="2002" name="Nature">
        <title>Analysis of the mouse transcriptome based on functional annotation of 60,770 full-length cDNAs.</title>
        <authorList>
            <consortium name="The FANTOM Consortium and the RIKEN Genome Exploration Research Group Phase I and II Team"/>
        </authorList>
    </citation>
    <scope>NUCLEOTIDE SEQUENCE</scope>
    <source>
        <strain evidence="2">C57BL/6J</strain>
        <tissue evidence="2">Heart</tissue>
    </source>
</reference>
<organism evidence="2">
    <name type="scientific">Mus musculus</name>
    <name type="common">Mouse</name>
    <dbReference type="NCBI Taxonomy" id="10090"/>
    <lineage>
        <taxon>Eukaryota</taxon>
        <taxon>Metazoa</taxon>
        <taxon>Chordata</taxon>
        <taxon>Craniata</taxon>
        <taxon>Vertebrata</taxon>
        <taxon>Euteleostomi</taxon>
        <taxon>Mammalia</taxon>
        <taxon>Eutheria</taxon>
        <taxon>Euarchontoglires</taxon>
        <taxon>Glires</taxon>
        <taxon>Rodentia</taxon>
        <taxon>Myomorpha</taxon>
        <taxon>Muroidea</taxon>
        <taxon>Muridae</taxon>
        <taxon>Murinae</taxon>
        <taxon>Mus</taxon>
        <taxon>Mus</taxon>
    </lineage>
</organism>
<reference evidence="2" key="8">
    <citation type="journal article" date="2005" name="Science">
        <title>Antisense Transcription in the Mammalian Transcriptome.</title>
        <authorList>
            <consortium name="RIKEN Genome Exploration Research Group and Genome Science Group (Genome Network Project Core Group) and the FANTOM Consortium"/>
        </authorList>
    </citation>
    <scope>NUCLEOTIDE SEQUENCE</scope>
    <source>
        <strain evidence="2">C57BL/6J</strain>
        <tissue evidence="2">Heart</tissue>
    </source>
</reference>
<feature type="compositionally biased region" description="Basic and acidic residues" evidence="1">
    <location>
        <begin position="55"/>
        <end position="65"/>
    </location>
</feature>
<dbReference type="AlphaFoldDB" id="Q9DC73"/>
<sequence length="105" mass="11270">MVHKRSPRGVSSSQKTPHNLVFYKGAGGYAVHEKPANFSGRHRIPSVGKGCFQQGERDPQGESKFEILGGGGVQARGGAREAKERPGRARRDEDGHGGQDGCEQT</sequence>
<reference evidence="2" key="5">
    <citation type="journal article" date="2001" name="Nature">
        <title>Functional annotation of a full-length mouse cDNA collection.</title>
        <authorList>
            <consortium name="The RIKEN Genome Exploration Research Group Phase II Team and the FANTOM Consortium"/>
        </authorList>
    </citation>
    <scope>NUCLEOTIDE SEQUENCE</scope>
    <source>
        <strain evidence="2">C57BL/6J</strain>
        <tissue evidence="2">Heart</tissue>
    </source>
</reference>
<name>Q9DC73_MOUSE</name>
<dbReference type="EMBL" id="AK003123">
    <property type="protein sequence ID" value="BAB22583.1"/>
    <property type="molecule type" value="mRNA"/>
</dbReference>
<accession>Q9DC73</accession>